<keyword evidence="5 8" id="KW-0472">Membrane</keyword>
<evidence type="ECO:0000313" key="11">
    <source>
        <dbReference type="Proteomes" id="UP001141327"/>
    </source>
</evidence>
<comment type="caution">
    <text evidence="10">The sequence shown here is derived from an EMBL/GenBank/DDBJ whole genome shotgun (WGS) entry which is preliminary data.</text>
</comment>
<keyword evidence="2" id="KW-0597">Phosphoprotein</keyword>
<dbReference type="InterPro" id="IPR044780">
    <property type="entry name" value="Heh2/Src1"/>
</dbReference>
<accession>A0ABQ8UGJ0</accession>
<evidence type="ECO:0000256" key="3">
    <source>
        <dbReference type="ARBA" id="ARBA00022692"/>
    </source>
</evidence>
<dbReference type="PANTHER" id="PTHR47808:SF2">
    <property type="entry name" value="LEM DOMAIN-CONTAINING PROTEIN 2"/>
    <property type="match status" value="1"/>
</dbReference>
<feature type="compositionally biased region" description="Pro residues" evidence="7">
    <location>
        <begin position="269"/>
        <end position="291"/>
    </location>
</feature>
<organism evidence="10 11">
    <name type="scientific">Paratrimastix pyriformis</name>
    <dbReference type="NCBI Taxonomy" id="342808"/>
    <lineage>
        <taxon>Eukaryota</taxon>
        <taxon>Metamonada</taxon>
        <taxon>Preaxostyla</taxon>
        <taxon>Paratrimastigidae</taxon>
        <taxon>Paratrimastix</taxon>
    </lineage>
</organism>
<evidence type="ECO:0000256" key="8">
    <source>
        <dbReference type="SAM" id="Phobius"/>
    </source>
</evidence>
<comment type="subcellular location">
    <subcellularLocation>
        <location evidence="1">Nucleus inner membrane</location>
    </subcellularLocation>
</comment>
<feature type="compositionally biased region" description="Acidic residues" evidence="7">
    <location>
        <begin position="37"/>
        <end position="54"/>
    </location>
</feature>
<feature type="region of interest" description="Disordered" evidence="7">
    <location>
        <begin position="143"/>
        <end position="218"/>
    </location>
</feature>
<name>A0ABQ8UGJ0_9EUKA</name>
<feature type="region of interest" description="Disordered" evidence="7">
    <location>
        <begin position="1"/>
        <end position="114"/>
    </location>
</feature>
<dbReference type="Gene3D" id="1.10.10.1180">
    <property type="entry name" value="MAN1, winged-helix domain"/>
    <property type="match status" value="1"/>
</dbReference>
<feature type="compositionally biased region" description="Polar residues" evidence="7">
    <location>
        <begin position="73"/>
        <end position="89"/>
    </location>
</feature>
<dbReference type="InterPro" id="IPR018996">
    <property type="entry name" value="Man1/Src1-like_C"/>
</dbReference>
<dbReference type="EMBL" id="JAPMOS010000070">
    <property type="protein sequence ID" value="KAJ4456439.1"/>
    <property type="molecule type" value="Genomic_DNA"/>
</dbReference>
<evidence type="ECO:0000259" key="9">
    <source>
        <dbReference type="Pfam" id="PF09402"/>
    </source>
</evidence>
<keyword evidence="11" id="KW-1185">Reference proteome</keyword>
<proteinExistence type="predicted"/>
<dbReference type="Pfam" id="PF09402">
    <property type="entry name" value="MSC"/>
    <property type="match status" value="1"/>
</dbReference>
<dbReference type="PANTHER" id="PTHR47808">
    <property type="entry name" value="INNER NUCLEAR MEMBRANE PROTEIN HEH2-RELATED"/>
    <property type="match status" value="1"/>
</dbReference>
<feature type="compositionally biased region" description="Basic and acidic residues" evidence="7">
    <location>
        <begin position="1"/>
        <end position="12"/>
    </location>
</feature>
<keyword evidence="3 8" id="KW-0812">Transmembrane</keyword>
<evidence type="ECO:0000256" key="1">
    <source>
        <dbReference type="ARBA" id="ARBA00004540"/>
    </source>
</evidence>
<reference evidence="10" key="1">
    <citation type="journal article" date="2022" name="bioRxiv">
        <title>Genomics of Preaxostyla Flagellates Illuminates Evolutionary Transitions and the Path Towards Mitochondrial Loss.</title>
        <authorList>
            <person name="Novak L.V.F."/>
            <person name="Treitli S.C."/>
            <person name="Pyrih J."/>
            <person name="Halakuc P."/>
            <person name="Pipaliya S.V."/>
            <person name="Vacek V."/>
            <person name="Brzon O."/>
            <person name="Soukal P."/>
            <person name="Eme L."/>
            <person name="Dacks J.B."/>
            <person name="Karnkowska A."/>
            <person name="Elias M."/>
            <person name="Hampl V."/>
        </authorList>
    </citation>
    <scope>NUCLEOTIDE SEQUENCE</scope>
    <source>
        <strain evidence="10">RCP-MX</strain>
    </source>
</reference>
<feature type="domain" description="Man1/Src1-like C-terminal" evidence="9">
    <location>
        <begin position="455"/>
        <end position="768"/>
    </location>
</feature>
<gene>
    <name evidence="10" type="ORF">PAPYR_8339</name>
</gene>
<evidence type="ECO:0000256" key="6">
    <source>
        <dbReference type="ARBA" id="ARBA00023242"/>
    </source>
</evidence>
<evidence type="ECO:0000256" key="2">
    <source>
        <dbReference type="ARBA" id="ARBA00022553"/>
    </source>
</evidence>
<feature type="compositionally biased region" description="Pro residues" evidence="7">
    <location>
        <begin position="303"/>
        <end position="342"/>
    </location>
</feature>
<feature type="transmembrane region" description="Helical" evidence="8">
    <location>
        <begin position="653"/>
        <end position="673"/>
    </location>
</feature>
<evidence type="ECO:0000313" key="10">
    <source>
        <dbReference type="EMBL" id="KAJ4456439.1"/>
    </source>
</evidence>
<feature type="region of interest" description="Disordered" evidence="7">
    <location>
        <begin position="269"/>
        <end position="342"/>
    </location>
</feature>
<evidence type="ECO:0000256" key="4">
    <source>
        <dbReference type="ARBA" id="ARBA00022989"/>
    </source>
</evidence>
<feature type="compositionally biased region" description="Low complexity" evidence="7">
    <location>
        <begin position="154"/>
        <end position="180"/>
    </location>
</feature>
<keyword evidence="4 8" id="KW-1133">Transmembrane helix</keyword>
<keyword evidence="6" id="KW-0539">Nucleus</keyword>
<dbReference type="Proteomes" id="UP001141327">
    <property type="component" value="Unassembled WGS sequence"/>
</dbReference>
<feature type="compositionally biased region" description="Low complexity" evidence="7">
    <location>
        <begin position="90"/>
        <end position="112"/>
    </location>
</feature>
<protein>
    <recommendedName>
        <fullName evidence="9">Man1/Src1-like C-terminal domain-containing protein</fullName>
    </recommendedName>
</protein>
<sequence>MKPAEGRKKVKEEPEEEEETKVDLEENEEENVRVEVEGEEEEEEEESSSSEEEPTPSAPKADKLTPPPHLRRQTTGAATITPDTKSSQQRTITTTASTRRRTTATAPYARPRPVLPVPAFMSPAMVAATATYATPVRPVTGEAPPSALNTPVVPASGAPPASMATSTTTATPTLQTTTSALFSTPIPPRPIAPPVASLPSEPARPHPVQHESPADEQWAGAPVSWLQADMPSMLQTSPPVSTMRSPQPTATLLTQLPPVFTPAPVVAPAPSPAQALPPRPHVSPILQPPSAPGLGGAPISFGIPPPAPLLPPSPPPPPPASPAPAPPSPPAPVPAAAPPAPPRAPFSRRIASVFPKTMWGRCAWGFVVASLVIALLASYSSACQRVCLVQAGIPAGTPKSSDHLAACLRLATTQLPPLCLPWREALHPARNWLESTVQNAWDQGKRRWAPVPYCPTKPTDTPISPCRPCPGNATCHLAGQWVPGVPRVRVRCDTGFVWRDGSCVGDARFEEARAFSRPSPDFDFRWTRQTIERFRQAILAFLQERRGRYDCEYPDTPNPFISEEELAMRVGETAGPADPKSIAAFRKALANLTSDGTVAHLALPAGTPAASFVAKGCPPPAGPSSQEELHFYQCTLGRPPMQCALRMWFVRRWTSLTGCAFGLLVTVALLLFLRARRLRARREKEQVALLADQAKQILHKHRLLHTRMPEHPSSVAVAHLRSMLFGGRKADPRVWNKVKNVILEDTRICETTALADGQQQVQWEWRGPVEDPAAYGGVVGIDQPRVLGGPTLSSYPAPLISPDAAAPLASIKTRAEAEQEELQRQLLQRIRQQPTSVFFGPDGQAHQHQY</sequence>
<evidence type="ECO:0000256" key="7">
    <source>
        <dbReference type="SAM" id="MobiDB-lite"/>
    </source>
</evidence>
<feature type="compositionally biased region" description="Acidic residues" evidence="7">
    <location>
        <begin position="13"/>
        <end position="29"/>
    </location>
</feature>
<dbReference type="InterPro" id="IPR041885">
    <property type="entry name" value="MAN1_winged_helix_dom"/>
</dbReference>
<evidence type="ECO:0000256" key="5">
    <source>
        <dbReference type="ARBA" id="ARBA00023136"/>
    </source>
</evidence>